<reference evidence="1 2" key="1">
    <citation type="journal article" date="2023" name="Commun. Biol.">
        <title>Genome analysis of Parmales, the sister group of diatoms, reveals the evolutionary specialization of diatoms from phago-mixotrophs to photoautotrophs.</title>
        <authorList>
            <person name="Ban H."/>
            <person name="Sato S."/>
            <person name="Yoshikawa S."/>
            <person name="Yamada K."/>
            <person name="Nakamura Y."/>
            <person name="Ichinomiya M."/>
            <person name="Sato N."/>
            <person name="Blanc-Mathieu R."/>
            <person name="Endo H."/>
            <person name="Kuwata A."/>
            <person name="Ogata H."/>
        </authorList>
    </citation>
    <scope>NUCLEOTIDE SEQUENCE [LARGE SCALE GENOMIC DNA]</scope>
</reference>
<gene>
    <name evidence="1" type="ORF">TeGR_g4879</name>
</gene>
<name>A0ABQ6MK53_9STRA</name>
<dbReference type="Proteomes" id="UP001165060">
    <property type="component" value="Unassembled WGS sequence"/>
</dbReference>
<dbReference type="EMBL" id="BRYB01002948">
    <property type="protein sequence ID" value="GMI28008.1"/>
    <property type="molecule type" value="Genomic_DNA"/>
</dbReference>
<evidence type="ECO:0000313" key="2">
    <source>
        <dbReference type="Proteomes" id="UP001165060"/>
    </source>
</evidence>
<evidence type="ECO:0000313" key="1">
    <source>
        <dbReference type="EMBL" id="GMI28008.1"/>
    </source>
</evidence>
<protein>
    <submittedName>
        <fullName evidence="1">Uncharacterized protein</fullName>
    </submittedName>
</protein>
<comment type="caution">
    <text evidence="1">The sequence shown here is derived from an EMBL/GenBank/DDBJ whole genome shotgun (WGS) entry which is preliminary data.</text>
</comment>
<organism evidence="1 2">
    <name type="scientific">Tetraparma gracilis</name>
    <dbReference type="NCBI Taxonomy" id="2962635"/>
    <lineage>
        <taxon>Eukaryota</taxon>
        <taxon>Sar</taxon>
        <taxon>Stramenopiles</taxon>
        <taxon>Ochrophyta</taxon>
        <taxon>Bolidophyceae</taxon>
        <taxon>Parmales</taxon>
        <taxon>Triparmaceae</taxon>
        <taxon>Tetraparma</taxon>
    </lineage>
</organism>
<keyword evidence="2" id="KW-1185">Reference proteome</keyword>
<proteinExistence type="predicted"/>
<accession>A0ABQ6MK53</accession>
<sequence length="387" mass="41572">MGHLATDTLRQLPAAKNVGGNYGLESRYAFEIGSGGTTLVFSGVHPQNLLKTWTGNAVAFAGDWDDTLHRIVHYTGGNKNADTCTMKQFVEHSKAFAWTETALHLAIAVRGRELNKVRRAIPFDDLPPGLQQALKTENIMSHADCAAHKLYKKTAEGKFPSAAALLLSIYSKKSSDNRVALLTQVRAVKGINLKGMSAPVSHLAGFKSAFFQDIVDAAAALNLTCDAKKAFNKAVAAALEKVSADRKKGSKVSTYTKEEDAFILALVDKSEATTWPKVAVAFKKAFPGSSMKVSADSLNIRYKGQLDPRLLRDKDGNPVLSEDAHKRIREAVEAAEATGSAILVKAAKPASLVKALNTGSEVSYSRSLVVSYIKTVLRQNKAGGDVA</sequence>